<comment type="caution">
    <text evidence="1">The sequence shown here is derived from an EMBL/GenBank/DDBJ whole genome shotgun (WGS) entry which is preliminary data.</text>
</comment>
<evidence type="ECO:0000313" key="1">
    <source>
        <dbReference type="EMBL" id="CAF4398314.1"/>
    </source>
</evidence>
<dbReference type="Proteomes" id="UP000663844">
    <property type="component" value="Unassembled WGS sequence"/>
</dbReference>
<dbReference type="AlphaFoldDB" id="A0A820P3I8"/>
<protein>
    <submittedName>
        <fullName evidence="1">Uncharacterized protein</fullName>
    </submittedName>
</protein>
<feature type="non-terminal residue" evidence="1">
    <location>
        <position position="1"/>
    </location>
</feature>
<reference evidence="1" key="1">
    <citation type="submission" date="2021-02" db="EMBL/GenBank/DDBJ databases">
        <authorList>
            <person name="Nowell W R."/>
        </authorList>
    </citation>
    <scope>NUCLEOTIDE SEQUENCE</scope>
</reference>
<proteinExistence type="predicted"/>
<sequence length="34" mass="3848">PNTDLKSLTSQYNPDGKLHITAKLSQEQSSIRYN</sequence>
<accession>A0A820P3I8</accession>
<gene>
    <name evidence="1" type="ORF">OXD698_LOCUS51316</name>
</gene>
<name>A0A820P3I8_9BILA</name>
<organism evidence="1 2">
    <name type="scientific">Adineta steineri</name>
    <dbReference type="NCBI Taxonomy" id="433720"/>
    <lineage>
        <taxon>Eukaryota</taxon>
        <taxon>Metazoa</taxon>
        <taxon>Spiralia</taxon>
        <taxon>Gnathifera</taxon>
        <taxon>Rotifera</taxon>
        <taxon>Eurotatoria</taxon>
        <taxon>Bdelloidea</taxon>
        <taxon>Adinetida</taxon>
        <taxon>Adinetidae</taxon>
        <taxon>Adineta</taxon>
    </lineage>
</organism>
<dbReference type="EMBL" id="CAJOAZ010026113">
    <property type="protein sequence ID" value="CAF4398314.1"/>
    <property type="molecule type" value="Genomic_DNA"/>
</dbReference>
<evidence type="ECO:0000313" key="2">
    <source>
        <dbReference type="Proteomes" id="UP000663844"/>
    </source>
</evidence>